<comment type="caution">
    <text evidence="1">The sequence shown here is derived from an EMBL/GenBank/DDBJ whole genome shotgun (WGS) entry which is preliminary data.</text>
</comment>
<evidence type="ECO:0000313" key="1">
    <source>
        <dbReference type="EMBL" id="RZS97139.1"/>
    </source>
</evidence>
<evidence type="ECO:0000313" key="2">
    <source>
        <dbReference type="Proteomes" id="UP000292209"/>
    </source>
</evidence>
<organism evidence="1 2">
    <name type="scientific">Cecembia calidifontis</name>
    <dbReference type="NCBI Taxonomy" id="1187080"/>
    <lineage>
        <taxon>Bacteria</taxon>
        <taxon>Pseudomonadati</taxon>
        <taxon>Bacteroidota</taxon>
        <taxon>Cytophagia</taxon>
        <taxon>Cytophagales</taxon>
        <taxon>Cyclobacteriaceae</taxon>
        <taxon>Cecembia</taxon>
    </lineage>
</organism>
<dbReference type="Proteomes" id="UP000292209">
    <property type="component" value="Unassembled WGS sequence"/>
</dbReference>
<gene>
    <name evidence="1" type="ORF">BC751_2736</name>
</gene>
<dbReference type="EMBL" id="SGXG01000001">
    <property type="protein sequence ID" value="RZS97139.1"/>
    <property type="molecule type" value="Genomic_DNA"/>
</dbReference>
<dbReference type="InterPro" id="IPR011742">
    <property type="entry name" value="CRISPR-assoc_prot_TM1812"/>
</dbReference>
<dbReference type="OrthoDB" id="9777703at2"/>
<dbReference type="NCBIfam" id="TIGR02221">
    <property type="entry name" value="cas_TM1812"/>
    <property type="match status" value="1"/>
</dbReference>
<sequence>MSRKVFLSFLGTNDYKECNYYLEGNPGQKVEKVKYIQEALIRLFCQDFSSNDQVLLFLTEKAEQMNFRDNGQFNKRTQRFDLPNIGLNSRLQELKKEGFQFQINHKRIKEGFSEEEVWSIFETVADEIQEGDQIIFDITHAFRFLPMLGVVLLNYLKVTKNISVKGIHYGAFEKLGTIQEVQAMDEDDRNAPIIDLNMLLEFQSWASAVNSFVKFGSTKELNEASQSKIKSRMAETKGSDLATKDLRYVIDQLSELTSDIQTNRLNFLLGRDFALFQKKITSVQNTDIVVKPFKQILRLIERKATPIITSSDLIWLESAKWCLEHKLIQQAYTQLQEGLLTYCMIEFNKEIETNVNFQTVLAKYQITQMVSIIELKDRDFYKGLLNVIYQKSQNKVKWNTEYYLVELAGIFQDTRFEKLGTVFAHITESRNDINHAGLRKNPMKAEALQKRIGELISQVETLLKS</sequence>
<protein>
    <submittedName>
        <fullName evidence="1">CRISPR-associated Csx2 family protein</fullName>
    </submittedName>
</protein>
<dbReference type="RefSeq" id="WP_130275955.1">
    <property type="nucleotide sequence ID" value="NZ_SGXG01000001.1"/>
</dbReference>
<dbReference type="AlphaFoldDB" id="A0A4V2F6Q5"/>
<dbReference type="NCBIfam" id="TIGR02549">
    <property type="entry name" value="CRISPR_DxTHG"/>
    <property type="match status" value="1"/>
</dbReference>
<accession>A0A4V2F6Q5</accession>
<keyword evidence="2" id="KW-1185">Reference proteome</keyword>
<proteinExistence type="predicted"/>
<dbReference type="InterPro" id="IPR013383">
    <property type="entry name" value="CRISPR-assoc_prot_DxTHG_CS"/>
</dbReference>
<dbReference type="CDD" id="cd09732">
    <property type="entry name" value="Csx1_III-U"/>
    <property type="match status" value="1"/>
</dbReference>
<name>A0A4V2F6Q5_9BACT</name>
<reference evidence="1 2" key="1">
    <citation type="submission" date="2019-02" db="EMBL/GenBank/DDBJ databases">
        <title>Genomic Encyclopedia of Archaeal and Bacterial Type Strains, Phase II (KMG-II): from individual species to whole genera.</title>
        <authorList>
            <person name="Goeker M."/>
        </authorList>
    </citation>
    <scope>NUCLEOTIDE SEQUENCE [LARGE SCALE GENOMIC DNA]</scope>
    <source>
        <strain evidence="1 2">DSM 21411</strain>
    </source>
</reference>